<comment type="similarity">
    <text evidence="3 10">Belongs to the FKBP-type PPIase family.</text>
</comment>
<reference evidence="12 13" key="1">
    <citation type="submission" date="2019-02" db="EMBL/GenBank/DDBJ databases">
        <title>Deep-cultivation of Planctomycetes and their phenomic and genomic characterization uncovers novel biology.</title>
        <authorList>
            <person name="Wiegand S."/>
            <person name="Jogler M."/>
            <person name="Boedeker C."/>
            <person name="Pinto D."/>
            <person name="Vollmers J."/>
            <person name="Rivas-Marin E."/>
            <person name="Kohn T."/>
            <person name="Peeters S.H."/>
            <person name="Heuer A."/>
            <person name="Rast P."/>
            <person name="Oberbeckmann S."/>
            <person name="Bunk B."/>
            <person name="Jeske O."/>
            <person name="Meyerdierks A."/>
            <person name="Storesund J.E."/>
            <person name="Kallscheuer N."/>
            <person name="Luecker S."/>
            <person name="Lage O.M."/>
            <person name="Pohl T."/>
            <person name="Merkel B.J."/>
            <person name="Hornburger P."/>
            <person name="Mueller R.-W."/>
            <person name="Bruemmer F."/>
            <person name="Labrenz M."/>
            <person name="Spormann A.M."/>
            <person name="Op den Camp H."/>
            <person name="Overmann J."/>
            <person name="Amann R."/>
            <person name="Jetten M.S.M."/>
            <person name="Mascher T."/>
            <person name="Medema M.H."/>
            <person name="Devos D.P."/>
            <person name="Kaster A.-K."/>
            <person name="Ovreas L."/>
            <person name="Rohde M."/>
            <person name="Galperin M.Y."/>
            <person name="Jogler C."/>
        </authorList>
    </citation>
    <scope>NUCLEOTIDE SEQUENCE [LARGE SCALE GENOMIC DNA]</scope>
    <source>
        <strain evidence="12 13">Pla133</strain>
    </source>
</reference>
<evidence type="ECO:0000256" key="6">
    <source>
        <dbReference type="ARBA" id="ARBA00023186"/>
    </source>
</evidence>
<dbReference type="Proteomes" id="UP000316921">
    <property type="component" value="Chromosome"/>
</dbReference>
<evidence type="ECO:0000256" key="10">
    <source>
        <dbReference type="RuleBase" id="RU003915"/>
    </source>
</evidence>
<dbReference type="KEGG" id="pbap:Pla133_45730"/>
<dbReference type="SUPFAM" id="SSF54534">
    <property type="entry name" value="FKBP-like"/>
    <property type="match status" value="1"/>
</dbReference>
<keyword evidence="7 9" id="KW-0413">Isomerase</keyword>
<evidence type="ECO:0000256" key="2">
    <source>
        <dbReference type="ARBA" id="ARBA00004496"/>
    </source>
</evidence>
<dbReference type="InterPro" id="IPR048261">
    <property type="entry name" value="SlpA/SlyD-like_ins_sf"/>
</dbReference>
<evidence type="ECO:0000256" key="4">
    <source>
        <dbReference type="ARBA" id="ARBA00022490"/>
    </source>
</evidence>
<keyword evidence="5 9" id="KW-0697">Rotamase</keyword>
<comment type="catalytic activity">
    <reaction evidence="1 9 10">
        <text>[protein]-peptidylproline (omega=180) = [protein]-peptidylproline (omega=0)</text>
        <dbReference type="Rhea" id="RHEA:16237"/>
        <dbReference type="Rhea" id="RHEA-COMP:10747"/>
        <dbReference type="Rhea" id="RHEA-COMP:10748"/>
        <dbReference type="ChEBI" id="CHEBI:83833"/>
        <dbReference type="ChEBI" id="CHEBI:83834"/>
        <dbReference type="EC" id="5.2.1.8"/>
    </reaction>
</comment>
<accession>A0A518BR49</accession>
<dbReference type="GO" id="GO:0042026">
    <property type="term" value="P:protein refolding"/>
    <property type="evidence" value="ECO:0007669"/>
    <property type="project" value="UniProtKB-ARBA"/>
</dbReference>
<dbReference type="EMBL" id="CP036287">
    <property type="protein sequence ID" value="QDU69453.1"/>
    <property type="molecule type" value="Genomic_DNA"/>
</dbReference>
<evidence type="ECO:0000313" key="12">
    <source>
        <dbReference type="EMBL" id="QDU69453.1"/>
    </source>
</evidence>
<evidence type="ECO:0000256" key="7">
    <source>
        <dbReference type="ARBA" id="ARBA00023235"/>
    </source>
</evidence>
<keyword evidence="13" id="KW-1185">Reference proteome</keyword>
<dbReference type="Pfam" id="PF00254">
    <property type="entry name" value="FKBP_C"/>
    <property type="match status" value="1"/>
</dbReference>
<evidence type="ECO:0000256" key="9">
    <source>
        <dbReference type="PROSITE-ProRule" id="PRU00277"/>
    </source>
</evidence>
<keyword evidence="6" id="KW-0143">Chaperone</keyword>
<comment type="function">
    <text evidence="8">Also involved in hydrogenase metallocenter assembly, probably by participating in the nickel insertion step. This function in hydrogenase biosynthesis requires chaperone activity and the presence of the metal-binding domain, but not PPIase activity.</text>
</comment>
<evidence type="ECO:0000256" key="8">
    <source>
        <dbReference type="ARBA" id="ARBA00037071"/>
    </source>
</evidence>
<proteinExistence type="inferred from homology"/>
<dbReference type="GO" id="GO:0005737">
    <property type="term" value="C:cytoplasm"/>
    <property type="evidence" value="ECO:0007669"/>
    <property type="project" value="UniProtKB-SubCell"/>
</dbReference>
<protein>
    <recommendedName>
        <fullName evidence="10">Peptidyl-prolyl cis-trans isomerase</fullName>
        <ecNumber evidence="10">5.2.1.8</ecNumber>
    </recommendedName>
</protein>
<name>A0A518BR49_9BACT</name>
<dbReference type="PANTHER" id="PTHR47861:SF3">
    <property type="entry name" value="FKBP-TYPE PEPTIDYL-PROLYL CIS-TRANS ISOMERASE SLYD"/>
    <property type="match status" value="1"/>
</dbReference>
<keyword evidence="4" id="KW-0963">Cytoplasm</keyword>
<dbReference type="Gene3D" id="2.40.10.330">
    <property type="match status" value="1"/>
</dbReference>
<evidence type="ECO:0000256" key="3">
    <source>
        <dbReference type="ARBA" id="ARBA00006577"/>
    </source>
</evidence>
<dbReference type="PROSITE" id="PS50059">
    <property type="entry name" value="FKBP_PPIASE"/>
    <property type="match status" value="1"/>
</dbReference>
<sequence length="142" mass="15443">MNIAICDEHGKTLEQTEEGRPLVYNHGDGELPPGVEAALEGATVGTKLDLMLEVEEAFGPHDPAEVIAIPRAELPEDLEVEPGDWLPLTLEPEDGDDGEEEEVEVIVVAVDDDAVTIDLNHPYAGQRLRFQVEVLAIEPAQD</sequence>
<comment type="subcellular location">
    <subcellularLocation>
        <location evidence="2">Cytoplasm</location>
    </subcellularLocation>
</comment>
<dbReference type="GO" id="GO:0003755">
    <property type="term" value="F:peptidyl-prolyl cis-trans isomerase activity"/>
    <property type="evidence" value="ECO:0007669"/>
    <property type="project" value="UniProtKB-UniRule"/>
</dbReference>
<evidence type="ECO:0000259" key="11">
    <source>
        <dbReference type="PROSITE" id="PS50059"/>
    </source>
</evidence>
<feature type="domain" description="PPIase FKBP-type" evidence="11">
    <location>
        <begin position="1"/>
        <end position="84"/>
    </location>
</feature>
<evidence type="ECO:0000256" key="1">
    <source>
        <dbReference type="ARBA" id="ARBA00000971"/>
    </source>
</evidence>
<dbReference type="InterPro" id="IPR046357">
    <property type="entry name" value="PPIase_dom_sf"/>
</dbReference>
<dbReference type="AlphaFoldDB" id="A0A518BR49"/>
<evidence type="ECO:0000313" key="13">
    <source>
        <dbReference type="Proteomes" id="UP000316921"/>
    </source>
</evidence>
<gene>
    <name evidence="12" type="primary">fkpB</name>
    <name evidence="12" type="ORF">Pla133_45730</name>
</gene>
<dbReference type="PANTHER" id="PTHR47861">
    <property type="entry name" value="FKBP-TYPE PEPTIDYL-PROLYL CIS-TRANS ISOMERASE SLYD"/>
    <property type="match status" value="1"/>
</dbReference>
<dbReference type="Gene3D" id="3.10.50.40">
    <property type="match status" value="1"/>
</dbReference>
<dbReference type="EC" id="5.2.1.8" evidence="10"/>
<dbReference type="InterPro" id="IPR001179">
    <property type="entry name" value="PPIase_FKBP_dom"/>
</dbReference>
<organism evidence="12 13">
    <name type="scientific">Engelhardtia mirabilis</name>
    <dbReference type="NCBI Taxonomy" id="2528011"/>
    <lineage>
        <taxon>Bacteria</taxon>
        <taxon>Pseudomonadati</taxon>
        <taxon>Planctomycetota</taxon>
        <taxon>Planctomycetia</taxon>
        <taxon>Planctomycetia incertae sedis</taxon>
        <taxon>Engelhardtia</taxon>
    </lineage>
</organism>
<evidence type="ECO:0000256" key="5">
    <source>
        <dbReference type="ARBA" id="ARBA00023110"/>
    </source>
</evidence>